<dbReference type="SUPFAM" id="SSF47413">
    <property type="entry name" value="lambda repressor-like DNA-binding domains"/>
    <property type="match status" value="1"/>
</dbReference>
<dbReference type="InterPro" id="IPR046335">
    <property type="entry name" value="LacI/GalR-like_sensor"/>
</dbReference>
<dbReference type="GO" id="GO:0003677">
    <property type="term" value="F:DNA binding"/>
    <property type="evidence" value="ECO:0007669"/>
    <property type="project" value="UniProtKB-KW"/>
</dbReference>
<dbReference type="Pfam" id="PF13377">
    <property type="entry name" value="Peripla_BP_3"/>
    <property type="match status" value="1"/>
</dbReference>
<evidence type="ECO:0000313" key="6">
    <source>
        <dbReference type="Proteomes" id="UP001498935"/>
    </source>
</evidence>
<dbReference type="InterPro" id="IPR000843">
    <property type="entry name" value="HTH_LacI"/>
</dbReference>
<reference evidence="5 6" key="1">
    <citation type="submission" date="2024-02" db="EMBL/GenBank/DDBJ databases">
        <title>Characterization of antibiotic resistant novel bacterial strains and their environmental applications.</title>
        <authorList>
            <person name="Manzoor S."/>
            <person name="Abbas S."/>
            <person name="Arshad M."/>
            <person name="Li W.J."/>
            <person name="Ahmed I."/>
        </authorList>
    </citation>
    <scope>NUCLEOTIDE SEQUENCE [LARGE SCALE GENOMIC DNA]</scope>
    <source>
        <strain evidence="5 6">KACC 15558</strain>
    </source>
</reference>
<keyword evidence="2 5" id="KW-0238">DNA-binding</keyword>
<dbReference type="RefSeq" id="WP_342038519.1">
    <property type="nucleotide sequence ID" value="NZ_BAABBK010000009.1"/>
</dbReference>
<dbReference type="InterPro" id="IPR010982">
    <property type="entry name" value="Lambda_DNA-bd_dom_sf"/>
</dbReference>
<keyword evidence="6" id="KW-1185">Reference proteome</keyword>
<dbReference type="Proteomes" id="UP001498935">
    <property type="component" value="Unassembled WGS sequence"/>
</dbReference>
<evidence type="ECO:0000256" key="2">
    <source>
        <dbReference type="ARBA" id="ARBA00023125"/>
    </source>
</evidence>
<keyword evidence="1" id="KW-0805">Transcription regulation</keyword>
<evidence type="ECO:0000313" key="5">
    <source>
        <dbReference type="EMBL" id="GAA5341398.1"/>
    </source>
</evidence>
<name>A0ABP9U194_9MICO</name>
<evidence type="ECO:0000256" key="1">
    <source>
        <dbReference type="ARBA" id="ARBA00023015"/>
    </source>
</evidence>
<feature type="domain" description="HTH lacI-type" evidence="4">
    <location>
        <begin position="10"/>
        <end position="64"/>
    </location>
</feature>
<dbReference type="PANTHER" id="PTHR30146">
    <property type="entry name" value="LACI-RELATED TRANSCRIPTIONAL REPRESSOR"/>
    <property type="match status" value="1"/>
</dbReference>
<accession>A0ABP9U194</accession>
<dbReference type="PROSITE" id="PS50932">
    <property type="entry name" value="HTH_LACI_2"/>
    <property type="match status" value="1"/>
</dbReference>
<dbReference type="InterPro" id="IPR028082">
    <property type="entry name" value="Peripla_BP_I"/>
</dbReference>
<dbReference type="SMART" id="SM00354">
    <property type="entry name" value="HTH_LACI"/>
    <property type="match status" value="1"/>
</dbReference>
<dbReference type="CDD" id="cd01392">
    <property type="entry name" value="HTH_LacI"/>
    <property type="match status" value="1"/>
</dbReference>
<keyword evidence="3" id="KW-0804">Transcription</keyword>
<dbReference type="Gene3D" id="1.10.260.40">
    <property type="entry name" value="lambda repressor-like DNA-binding domains"/>
    <property type="match status" value="1"/>
</dbReference>
<protein>
    <submittedName>
        <fullName evidence="5">LacI family DNA-binding transcriptional regulator</fullName>
    </submittedName>
</protein>
<comment type="caution">
    <text evidence="5">The sequence shown here is derived from an EMBL/GenBank/DDBJ whole genome shotgun (WGS) entry which is preliminary data.</text>
</comment>
<dbReference type="EMBL" id="BAABNP010000009">
    <property type="protein sequence ID" value="GAA5341398.1"/>
    <property type="molecule type" value="Genomic_DNA"/>
</dbReference>
<organism evidence="5 6">
    <name type="scientific">Brevibacterium ammoniilyticum</name>
    <dbReference type="NCBI Taxonomy" id="1046555"/>
    <lineage>
        <taxon>Bacteria</taxon>
        <taxon>Bacillati</taxon>
        <taxon>Actinomycetota</taxon>
        <taxon>Actinomycetes</taxon>
        <taxon>Micrococcales</taxon>
        <taxon>Brevibacteriaceae</taxon>
        <taxon>Brevibacterium</taxon>
    </lineage>
</organism>
<evidence type="ECO:0000256" key="3">
    <source>
        <dbReference type="ARBA" id="ARBA00023163"/>
    </source>
</evidence>
<dbReference type="Gene3D" id="3.40.50.2300">
    <property type="match status" value="2"/>
</dbReference>
<proteinExistence type="predicted"/>
<sequence>MQGKRAADSLGLAAVAKRAGLSTATVSNALNRPQIVAPKTRAKVMAAIAELQFVPNRSASALRNGVGRMVGLLVPDILNPFYAAIAKAVGESARRNEYVLALCVSGDDPEVESEHIRVLAEQRAAGAIVVPLAADDTRLNHLRLVGAHPVLVDRHWQVDDGCSVMIDDVEGGRLAVRHLLETTDGNILVVNGSGDIPQCADRSRGARKALEIHGSSSSRLTEIELDEMTIEAGRVAVEAIDLDEVTGIFATNDQLAVGCIRALEAKGKHCPGDVAVVGYGDLALASEAITPLTTVRQPTDVLGRIAFDVLLDEIERPSGHRHQSTLLDPKLVLRDSAP</sequence>
<evidence type="ECO:0000259" key="4">
    <source>
        <dbReference type="PROSITE" id="PS50932"/>
    </source>
</evidence>
<gene>
    <name evidence="5" type="ORF">KACC15558_24380</name>
</gene>
<dbReference type="SUPFAM" id="SSF53822">
    <property type="entry name" value="Periplasmic binding protein-like I"/>
    <property type="match status" value="1"/>
</dbReference>
<dbReference type="Pfam" id="PF00356">
    <property type="entry name" value="LacI"/>
    <property type="match status" value="1"/>
</dbReference>
<dbReference type="PANTHER" id="PTHR30146:SF109">
    <property type="entry name" value="HTH-TYPE TRANSCRIPTIONAL REGULATOR GALS"/>
    <property type="match status" value="1"/>
</dbReference>